<accession>A0AB39WH83</accession>
<evidence type="ECO:0000256" key="1">
    <source>
        <dbReference type="ARBA" id="ARBA00023159"/>
    </source>
</evidence>
<gene>
    <name evidence="3" type="ORF">AB3G32_10180</name>
</gene>
<dbReference type="InterPro" id="IPR035451">
    <property type="entry name" value="Ada-like_dom_sf"/>
</dbReference>
<dbReference type="Gene3D" id="3.40.10.10">
    <property type="entry name" value="DNA Methylphosphotriester Repair Domain"/>
    <property type="match status" value="1"/>
</dbReference>
<proteinExistence type="predicted"/>
<dbReference type="GO" id="GO:0008168">
    <property type="term" value="F:methyltransferase activity"/>
    <property type="evidence" value="ECO:0007669"/>
    <property type="project" value="InterPro"/>
</dbReference>
<dbReference type="SUPFAM" id="SSF57884">
    <property type="entry name" value="Ada DNA repair protein, N-terminal domain (N-Ada 10)"/>
    <property type="match status" value="1"/>
</dbReference>
<name>A0AB39WH83_9FLAO</name>
<sequence length="95" mass="11125">MITHSQITDTELKTKIKHQEIAFGGNLKLHIYGTLHCKSGKRMKRENRVFFSSEDEAIQNNFRPCGHCMKTQYKQWIYSTQNQTKTQTYCPKTAP</sequence>
<dbReference type="GO" id="GO:0003677">
    <property type="term" value="F:DNA binding"/>
    <property type="evidence" value="ECO:0007669"/>
    <property type="project" value="InterPro"/>
</dbReference>
<dbReference type="EMBL" id="CP165627">
    <property type="protein sequence ID" value="XDV00702.1"/>
    <property type="molecule type" value="Genomic_DNA"/>
</dbReference>
<dbReference type="Pfam" id="PF02805">
    <property type="entry name" value="Ada_Zn_binding"/>
    <property type="match status" value="1"/>
</dbReference>
<protein>
    <submittedName>
        <fullName evidence="3">Ada metal-binding domain-containing protein</fullName>
    </submittedName>
</protein>
<dbReference type="GO" id="GO:0006281">
    <property type="term" value="P:DNA repair"/>
    <property type="evidence" value="ECO:0007669"/>
    <property type="project" value="InterPro"/>
</dbReference>
<evidence type="ECO:0000259" key="2">
    <source>
        <dbReference type="Pfam" id="PF02805"/>
    </source>
</evidence>
<feature type="domain" description="Ada DNA repair metal-binding" evidence="2">
    <location>
        <begin position="22"/>
        <end position="68"/>
    </location>
</feature>
<dbReference type="GO" id="GO:0006355">
    <property type="term" value="P:regulation of DNA-templated transcription"/>
    <property type="evidence" value="ECO:0007669"/>
    <property type="project" value="InterPro"/>
</dbReference>
<dbReference type="GO" id="GO:0008270">
    <property type="term" value="F:zinc ion binding"/>
    <property type="evidence" value="ECO:0007669"/>
    <property type="project" value="InterPro"/>
</dbReference>
<evidence type="ECO:0000313" key="3">
    <source>
        <dbReference type="EMBL" id="XDV00702.1"/>
    </source>
</evidence>
<dbReference type="AlphaFoldDB" id="A0AB39WH83"/>
<dbReference type="RefSeq" id="WP_369764730.1">
    <property type="nucleotide sequence ID" value="NZ_CP165627.1"/>
</dbReference>
<organism evidence="3">
    <name type="scientific">Flavobacterium sp. WC2429</name>
    <dbReference type="NCBI Taxonomy" id="3234140"/>
    <lineage>
        <taxon>Bacteria</taxon>
        <taxon>Pseudomonadati</taxon>
        <taxon>Bacteroidota</taxon>
        <taxon>Flavobacteriia</taxon>
        <taxon>Flavobacteriales</taxon>
        <taxon>Flavobacteriaceae</taxon>
        <taxon>Flavobacterium</taxon>
    </lineage>
</organism>
<reference evidence="3" key="1">
    <citation type="submission" date="2024-07" db="EMBL/GenBank/DDBJ databases">
        <authorList>
            <person name="Biller S.J."/>
        </authorList>
    </citation>
    <scope>NUCLEOTIDE SEQUENCE</scope>
    <source>
        <strain evidence="3">WC2429</strain>
    </source>
</reference>
<keyword evidence="1" id="KW-0010">Activator</keyword>
<dbReference type="InterPro" id="IPR004026">
    <property type="entry name" value="Ada_DNA_repair_Zn-bd"/>
</dbReference>